<dbReference type="Proteomes" id="UP000886130">
    <property type="component" value="Unassembled WGS sequence"/>
</dbReference>
<dbReference type="Gene3D" id="3.20.20.70">
    <property type="entry name" value="Aldolase class I"/>
    <property type="match status" value="1"/>
</dbReference>
<dbReference type="SUPFAM" id="SSF102114">
    <property type="entry name" value="Radical SAM enzymes"/>
    <property type="match status" value="1"/>
</dbReference>
<feature type="domain" description="4Fe4S-binding SPASM" evidence="1">
    <location>
        <begin position="63"/>
        <end position="122"/>
    </location>
</feature>
<evidence type="ECO:0000313" key="2">
    <source>
        <dbReference type="EMBL" id="HHE75876.1"/>
    </source>
</evidence>
<dbReference type="PANTHER" id="PTHR11228">
    <property type="entry name" value="RADICAL SAM DOMAIN PROTEIN"/>
    <property type="match status" value="1"/>
</dbReference>
<comment type="caution">
    <text evidence="2">The sequence shown here is derived from an EMBL/GenBank/DDBJ whole genome shotgun (WGS) entry which is preliminary data.</text>
</comment>
<feature type="non-terminal residue" evidence="2">
    <location>
        <position position="1"/>
    </location>
</feature>
<dbReference type="AlphaFoldDB" id="A0A7J3T9H4"/>
<dbReference type="Pfam" id="PF13186">
    <property type="entry name" value="SPASM"/>
    <property type="match status" value="1"/>
</dbReference>
<evidence type="ECO:0000259" key="1">
    <source>
        <dbReference type="Pfam" id="PF13186"/>
    </source>
</evidence>
<dbReference type="InterPro" id="IPR013785">
    <property type="entry name" value="Aldolase_TIM"/>
</dbReference>
<dbReference type="EMBL" id="DRTM01000137">
    <property type="protein sequence ID" value="HHE75876.1"/>
    <property type="molecule type" value="Genomic_DNA"/>
</dbReference>
<sequence>LYDEWQKGDLQIFSTCPAYARVSIVEKEKRDKGAISPTHFAEIEFPEEFSGAAKALTEFIGGCGAGRVYCSVEHNGDIQPCVFIPVKVGNVLRDGFSNVWKNSEIMNLLRDRDATDYACGSCEFKYVCGGCRARAYAYYNNLKGPDPGCILMEEEWEKLTSKEICCAKVR</sequence>
<proteinExistence type="predicted"/>
<protein>
    <submittedName>
        <fullName evidence="2">SPASM domain-containing protein</fullName>
    </submittedName>
</protein>
<dbReference type="PANTHER" id="PTHR11228:SF7">
    <property type="entry name" value="PQQA PEPTIDE CYCLASE"/>
    <property type="match status" value="1"/>
</dbReference>
<gene>
    <name evidence="2" type="ORF">ENL31_01955</name>
</gene>
<dbReference type="InterPro" id="IPR058240">
    <property type="entry name" value="rSAM_sf"/>
</dbReference>
<dbReference type="InterPro" id="IPR050377">
    <property type="entry name" value="Radical_SAM_PqqE_MftC-like"/>
</dbReference>
<dbReference type="GO" id="GO:0006783">
    <property type="term" value="P:heme biosynthetic process"/>
    <property type="evidence" value="ECO:0007669"/>
    <property type="project" value="TreeGrafter"/>
</dbReference>
<accession>A0A7J3T9H4</accession>
<dbReference type="InterPro" id="IPR023885">
    <property type="entry name" value="4Fe4S-binding_SPASM_dom"/>
</dbReference>
<organism evidence="2">
    <name type="scientific">Candidatus Aciduliprofundum boonei</name>
    <dbReference type="NCBI Taxonomy" id="379547"/>
    <lineage>
        <taxon>Archaea</taxon>
        <taxon>Methanobacteriati</taxon>
        <taxon>Thermoplasmatota</taxon>
        <taxon>DHVE2 group</taxon>
        <taxon>Candidatus Aciduliprofundum</taxon>
    </lineage>
</organism>
<reference evidence="2" key="1">
    <citation type="journal article" date="2020" name="mSystems">
        <title>Genome- and Community-Level Interaction Insights into Carbon Utilization and Element Cycling Functions of Hydrothermarchaeota in Hydrothermal Sediment.</title>
        <authorList>
            <person name="Zhou Z."/>
            <person name="Liu Y."/>
            <person name="Xu W."/>
            <person name="Pan J."/>
            <person name="Luo Z.H."/>
            <person name="Li M."/>
        </authorList>
    </citation>
    <scope>NUCLEOTIDE SEQUENCE [LARGE SCALE GENOMIC DNA]</scope>
    <source>
        <strain evidence="2">HyVt-85</strain>
    </source>
</reference>
<dbReference type="CDD" id="cd21123">
    <property type="entry name" value="SPASM_MftC-like"/>
    <property type="match status" value="1"/>
</dbReference>
<dbReference type="NCBIfam" id="TIGR04085">
    <property type="entry name" value="rSAM_more_4Fe4S"/>
    <property type="match status" value="1"/>
</dbReference>
<name>A0A7J3T9H4_9ARCH</name>